<dbReference type="EMBL" id="LVLJ01002490">
    <property type="protein sequence ID" value="OAE24734.1"/>
    <property type="molecule type" value="Genomic_DNA"/>
</dbReference>
<keyword evidence="5" id="KW-0804">Transcription</keyword>
<feature type="domain" description="TAFII28-like protein" evidence="9">
    <location>
        <begin position="133"/>
        <end position="217"/>
    </location>
</feature>
<keyword evidence="4" id="KW-0010">Activator</keyword>
<dbReference type="GO" id="GO:0016251">
    <property type="term" value="F:RNA polymerase II general transcription initiation factor activity"/>
    <property type="evidence" value="ECO:0007669"/>
    <property type="project" value="TreeGrafter"/>
</dbReference>
<comment type="caution">
    <text evidence="10">The sequence shown here is derived from an EMBL/GenBank/DDBJ whole genome shotgun (WGS) entry which is preliminary data.</text>
</comment>
<organism evidence="10 11">
    <name type="scientific">Marchantia polymorpha subsp. ruderalis</name>
    <dbReference type="NCBI Taxonomy" id="1480154"/>
    <lineage>
        <taxon>Eukaryota</taxon>
        <taxon>Viridiplantae</taxon>
        <taxon>Streptophyta</taxon>
        <taxon>Embryophyta</taxon>
        <taxon>Marchantiophyta</taxon>
        <taxon>Marchantiopsida</taxon>
        <taxon>Marchantiidae</taxon>
        <taxon>Marchantiales</taxon>
        <taxon>Marchantiaceae</taxon>
        <taxon>Marchantia</taxon>
    </lineage>
</organism>
<name>A0A176VVA4_MARPO</name>
<feature type="region of interest" description="Disordered" evidence="8">
    <location>
        <begin position="261"/>
        <end position="281"/>
    </location>
</feature>
<dbReference type="Gene3D" id="1.10.20.10">
    <property type="entry name" value="Histone, subunit A"/>
    <property type="match status" value="1"/>
</dbReference>
<dbReference type="GO" id="GO:0051123">
    <property type="term" value="P:RNA polymerase II preinitiation complex assembly"/>
    <property type="evidence" value="ECO:0007669"/>
    <property type="project" value="InterPro"/>
</dbReference>
<keyword evidence="11" id="KW-1185">Reference proteome</keyword>
<dbReference type="InterPro" id="IPR009072">
    <property type="entry name" value="Histone-fold"/>
</dbReference>
<evidence type="ECO:0000256" key="6">
    <source>
        <dbReference type="ARBA" id="ARBA00023242"/>
    </source>
</evidence>
<evidence type="ECO:0000256" key="1">
    <source>
        <dbReference type="ARBA" id="ARBA00004123"/>
    </source>
</evidence>
<dbReference type="PANTHER" id="PTHR13218:SF8">
    <property type="entry name" value="TRANSCRIPTION INITIATION FACTOR TFIID SUBUNIT 11"/>
    <property type="match status" value="1"/>
</dbReference>
<feature type="region of interest" description="Disordered" evidence="8">
    <location>
        <begin position="1"/>
        <end position="125"/>
    </location>
</feature>
<dbReference type="GO" id="GO:0046982">
    <property type="term" value="F:protein heterodimerization activity"/>
    <property type="evidence" value="ECO:0007669"/>
    <property type="project" value="InterPro"/>
</dbReference>
<dbReference type="InterPro" id="IPR045127">
    <property type="entry name" value="TAF11-like"/>
</dbReference>
<dbReference type="Pfam" id="PF04719">
    <property type="entry name" value="TAFII28"/>
    <property type="match status" value="1"/>
</dbReference>
<evidence type="ECO:0000313" key="11">
    <source>
        <dbReference type="Proteomes" id="UP000077202"/>
    </source>
</evidence>
<sequence length="346" mass="37755">MKRSASSAGLTDGGESKSAKLNGGDGSGGLSPPLSPMSPDVSPTASEENQREKVQEQLKSTGKSGKNPQKKASAQKLVLSSPVGSDDDGEGRGRGGRGEDKEGKEDDDDEEENLENVDLGKHHAVDPGRMQAVLNKFTTEQMSRYECYRRSGFQRANMRRILGFVAGSPISIPMTIVMSGISKMFVGELVEVGRIVMTERGDVGPIRPCHIREAYRRLKLEGKEQYVEAFSCQERSEFGAVPPRASSPLAHRLHWMNGLKKGPESSGSNAESHDIGGWIGEKGPEDARQVRRWEDWELPYYFTGIATVLILTVGLSAKPDTRIETWARKQALERLEAAGLGEEAEA</sequence>
<feature type="compositionally biased region" description="Acidic residues" evidence="8">
    <location>
        <begin position="105"/>
        <end position="115"/>
    </location>
</feature>
<evidence type="ECO:0000259" key="9">
    <source>
        <dbReference type="Pfam" id="PF04719"/>
    </source>
</evidence>
<keyword evidence="3" id="KW-0805">Transcription regulation</keyword>
<evidence type="ECO:0000256" key="4">
    <source>
        <dbReference type="ARBA" id="ARBA00023159"/>
    </source>
</evidence>
<dbReference type="AlphaFoldDB" id="A0A176VVA4"/>
<evidence type="ECO:0000256" key="3">
    <source>
        <dbReference type="ARBA" id="ARBA00023015"/>
    </source>
</evidence>
<feature type="compositionally biased region" description="Basic and acidic residues" evidence="8">
    <location>
        <begin position="90"/>
        <end position="104"/>
    </location>
</feature>
<gene>
    <name evidence="10" type="ORF">AXG93_2016s1390</name>
</gene>
<evidence type="ECO:0000313" key="10">
    <source>
        <dbReference type="EMBL" id="OAE24734.1"/>
    </source>
</evidence>
<evidence type="ECO:0000256" key="8">
    <source>
        <dbReference type="SAM" id="MobiDB-lite"/>
    </source>
</evidence>
<comment type="function">
    <text evidence="7">TAFs are components of the transcription factor IID (TFIID) complex that is essential for mediating regulation of RNA polymerase transcription.</text>
</comment>
<keyword evidence="6" id="KW-0539">Nucleus</keyword>
<dbReference type="InterPro" id="IPR006809">
    <property type="entry name" value="TAFII28_dom"/>
</dbReference>
<feature type="compositionally biased region" description="Polar residues" evidence="8">
    <location>
        <begin position="57"/>
        <end position="72"/>
    </location>
</feature>
<dbReference type="Proteomes" id="UP000077202">
    <property type="component" value="Unassembled WGS sequence"/>
</dbReference>
<proteinExistence type="inferred from homology"/>
<dbReference type="CDD" id="cd08048">
    <property type="entry name" value="HFD_TAF11"/>
    <property type="match status" value="1"/>
</dbReference>
<dbReference type="FunFam" id="1.10.20.10:FF:000055">
    <property type="entry name" value="Transcription initiation factor TFIID subunit 11"/>
    <property type="match status" value="1"/>
</dbReference>
<accession>A0A176VVA4</accession>
<evidence type="ECO:0000256" key="5">
    <source>
        <dbReference type="ARBA" id="ARBA00023163"/>
    </source>
</evidence>
<comment type="subcellular location">
    <subcellularLocation>
        <location evidence="1">Nucleus</location>
    </subcellularLocation>
</comment>
<dbReference type="PANTHER" id="PTHR13218">
    <property type="entry name" value="TRANSCRIPTION INITIATION FACTOR TFIID SUBUNIT 11-RELATED"/>
    <property type="match status" value="1"/>
</dbReference>
<evidence type="ECO:0000256" key="2">
    <source>
        <dbReference type="ARBA" id="ARBA00009788"/>
    </source>
</evidence>
<dbReference type="GO" id="GO:0005669">
    <property type="term" value="C:transcription factor TFIID complex"/>
    <property type="evidence" value="ECO:0007669"/>
    <property type="project" value="InterPro"/>
</dbReference>
<evidence type="ECO:0000256" key="7">
    <source>
        <dbReference type="ARBA" id="ARBA00058775"/>
    </source>
</evidence>
<comment type="similarity">
    <text evidence="2">Belongs to the TAF11 family.</text>
</comment>
<reference evidence="10" key="1">
    <citation type="submission" date="2016-03" db="EMBL/GenBank/DDBJ databases">
        <title>Mechanisms controlling the formation of the plant cell surface in tip-growing cells are functionally conserved among land plants.</title>
        <authorList>
            <person name="Honkanen S."/>
            <person name="Jones V.A."/>
            <person name="Morieri G."/>
            <person name="Champion C."/>
            <person name="Hetherington A.J."/>
            <person name="Kelly S."/>
            <person name="Saint-Marcoux D."/>
            <person name="Proust H."/>
            <person name="Prescott H."/>
            <person name="Dolan L."/>
        </authorList>
    </citation>
    <scope>NUCLEOTIDE SEQUENCE [LARGE SCALE GENOMIC DNA]</scope>
    <source>
        <tissue evidence="10">Whole gametophyte</tissue>
    </source>
</reference>
<protein>
    <recommendedName>
        <fullName evidence="9">TAFII28-like protein domain-containing protein</fullName>
    </recommendedName>
</protein>
<dbReference type="SUPFAM" id="SSF47113">
    <property type="entry name" value="Histone-fold"/>
    <property type="match status" value="1"/>
</dbReference>